<feature type="signal peptide" evidence="2">
    <location>
        <begin position="1"/>
        <end position="18"/>
    </location>
</feature>
<evidence type="ECO:0000313" key="3">
    <source>
        <dbReference type="EMBL" id="KAG9480798.1"/>
    </source>
</evidence>
<evidence type="ECO:0000313" key="4">
    <source>
        <dbReference type="Proteomes" id="UP000770717"/>
    </source>
</evidence>
<feature type="transmembrane region" description="Helical" evidence="1">
    <location>
        <begin position="59"/>
        <end position="76"/>
    </location>
</feature>
<evidence type="ECO:0000256" key="1">
    <source>
        <dbReference type="SAM" id="Phobius"/>
    </source>
</evidence>
<keyword evidence="1" id="KW-0472">Membrane</keyword>
<accession>A0A8J6K4P6</accession>
<organism evidence="3 4">
    <name type="scientific">Eleutherodactylus coqui</name>
    <name type="common">Puerto Rican coqui</name>
    <dbReference type="NCBI Taxonomy" id="57060"/>
    <lineage>
        <taxon>Eukaryota</taxon>
        <taxon>Metazoa</taxon>
        <taxon>Chordata</taxon>
        <taxon>Craniata</taxon>
        <taxon>Vertebrata</taxon>
        <taxon>Euteleostomi</taxon>
        <taxon>Amphibia</taxon>
        <taxon>Batrachia</taxon>
        <taxon>Anura</taxon>
        <taxon>Neobatrachia</taxon>
        <taxon>Hyloidea</taxon>
        <taxon>Eleutherodactylidae</taxon>
        <taxon>Eleutherodactylinae</taxon>
        <taxon>Eleutherodactylus</taxon>
        <taxon>Eleutherodactylus</taxon>
    </lineage>
</organism>
<dbReference type="Proteomes" id="UP000770717">
    <property type="component" value="Unassembled WGS sequence"/>
</dbReference>
<proteinExistence type="predicted"/>
<feature type="chain" id="PRO_5035246984" evidence="2">
    <location>
        <begin position="19"/>
        <end position="86"/>
    </location>
</feature>
<dbReference type="AlphaFoldDB" id="A0A8J6K4P6"/>
<keyword evidence="2" id="KW-0732">Signal</keyword>
<name>A0A8J6K4P6_ELECQ</name>
<protein>
    <submittedName>
        <fullName evidence="3">Uncharacterized protein</fullName>
    </submittedName>
</protein>
<comment type="caution">
    <text evidence="3">The sequence shown here is derived from an EMBL/GenBank/DDBJ whole genome shotgun (WGS) entry which is preliminary data.</text>
</comment>
<dbReference type="EMBL" id="WNTK01000006">
    <property type="protein sequence ID" value="KAG9480798.1"/>
    <property type="molecule type" value="Genomic_DNA"/>
</dbReference>
<reference evidence="3" key="1">
    <citation type="thesis" date="2020" institute="ProQuest LLC" country="789 East Eisenhower Parkway, Ann Arbor, MI, USA">
        <title>Comparative Genomics and Chromosome Evolution.</title>
        <authorList>
            <person name="Mudd A.B."/>
        </authorList>
    </citation>
    <scope>NUCLEOTIDE SEQUENCE</scope>
    <source>
        <strain evidence="3">HN-11 Male</strain>
        <tissue evidence="3">Kidney and liver</tissue>
    </source>
</reference>
<keyword evidence="1" id="KW-1133">Transmembrane helix</keyword>
<gene>
    <name evidence="3" type="ORF">GDO78_010194</name>
</gene>
<keyword evidence="1" id="KW-0812">Transmembrane</keyword>
<sequence>MFQLLLVSLALQVYRASCEELESTPTYEDTSLDYTYYEVIYFDREPHAVNNSASSIHPSYFGIVALLLVYLIRLVLHQNLHGSRRS</sequence>
<keyword evidence="4" id="KW-1185">Reference proteome</keyword>
<evidence type="ECO:0000256" key="2">
    <source>
        <dbReference type="SAM" id="SignalP"/>
    </source>
</evidence>